<keyword evidence="2" id="KW-1185">Reference proteome</keyword>
<proteinExistence type="predicted"/>
<evidence type="ECO:0008006" key="3">
    <source>
        <dbReference type="Google" id="ProtNLM"/>
    </source>
</evidence>
<comment type="caution">
    <text evidence="1">The sequence shown here is derived from an EMBL/GenBank/DDBJ whole genome shotgun (WGS) entry which is preliminary data.</text>
</comment>
<gene>
    <name evidence="1" type="ORF">J6TS1_12760</name>
</gene>
<dbReference type="EMBL" id="BORJ01000002">
    <property type="protein sequence ID" value="GIN95406.1"/>
    <property type="molecule type" value="Genomic_DNA"/>
</dbReference>
<evidence type="ECO:0000313" key="2">
    <source>
        <dbReference type="Proteomes" id="UP000680670"/>
    </source>
</evidence>
<reference evidence="1 2" key="1">
    <citation type="submission" date="2021-03" db="EMBL/GenBank/DDBJ databases">
        <title>Antimicrobial resistance genes in bacteria isolated from Japanese honey, and their potential for conferring macrolide and lincosamide resistance in the American foulbrood pathogen Paenibacillus larvae.</title>
        <authorList>
            <person name="Okamoto M."/>
            <person name="Kumagai M."/>
            <person name="Kanamori H."/>
            <person name="Takamatsu D."/>
        </authorList>
    </citation>
    <scope>NUCLEOTIDE SEQUENCE [LARGE SCALE GENOMIC DNA]</scope>
    <source>
        <strain evidence="1 2">J6TS1</strain>
    </source>
</reference>
<protein>
    <recommendedName>
        <fullName evidence="3">Maturase K</fullName>
    </recommendedName>
</protein>
<evidence type="ECO:0000313" key="1">
    <source>
        <dbReference type="EMBL" id="GIN95406.1"/>
    </source>
</evidence>
<dbReference type="Proteomes" id="UP000680670">
    <property type="component" value="Unassembled WGS sequence"/>
</dbReference>
<sequence length="50" mass="6256">MHQLYQSKRLHTITLLLDFYNFMINLYKNEWFTCLDIIENINERHMKLLP</sequence>
<organism evidence="1 2">
    <name type="scientific">Siminovitchia terrae</name>
    <name type="common">Bacillus terrae</name>
    <dbReference type="NCBI Taxonomy" id="1914933"/>
    <lineage>
        <taxon>Bacteria</taxon>
        <taxon>Bacillati</taxon>
        <taxon>Bacillota</taxon>
        <taxon>Bacilli</taxon>
        <taxon>Bacillales</taxon>
        <taxon>Bacillaceae</taxon>
        <taxon>Siminovitchia</taxon>
    </lineage>
</organism>
<name>A0ABQ4KTR2_SIMTE</name>
<accession>A0ABQ4KTR2</accession>